<comment type="caution">
    <text evidence="2">The sequence shown here is derived from an EMBL/GenBank/DDBJ whole genome shotgun (WGS) entry which is preliminary data.</text>
</comment>
<evidence type="ECO:0000313" key="2">
    <source>
        <dbReference type="EMBL" id="MBU2711306.1"/>
    </source>
</evidence>
<feature type="signal peptide" evidence="1">
    <location>
        <begin position="1"/>
        <end position="20"/>
    </location>
</feature>
<protein>
    <recommendedName>
        <fullName evidence="4">Kazal-like domain-containing protein</fullName>
    </recommendedName>
</protein>
<feature type="chain" id="PRO_5045644062" description="Kazal-like domain-containing protein" evidence="1">
    <location>
        <begin position="21"/>
        <end position="96"/>
    </location>
</feature>
<evidence type="ECO:0000256" key="1">
    <source>
        <dbReference type="SAM" id="SignalP"/>
    </source>
</evidence>
<gene>
    <name evidence="2" type="ORF">KCG35_09555</name>
</gene>
<evidence type="ECO:0008006" key="4">
    <source>
        <dbReference type="Google" id="ProtNLM"/>
    </source>
</evidence>
<keyword evidence="1" id="KW-0732">Signal</keyword>
<proteinExistence type="predicted"/>
<sequence>MIKYLSFICILLGICVGCVAKQPANYVTCPETRPEFCTRNYQPVCAERDTGVRCVTTPCDEAVEWVKKSNSCEACADEKVYGYYPGECNSKPHNTD</sequence>
<evidence type="ECO:0000313" key="3">
    <source>
        <dbReference type="Proteomes" id="UP000690515"/>
    </source>
</evidence>
<reference evidence="2 3" key="1">
    <citation type="submission" date="2021-04" db="EMBL/GenBank/DDBJ databases">
        <authorList>
            <person name="Pira H."/>
            <person name="Risdian C."/>
            <person name="Wink J."/>
        </authorList>
    </citation>
    <scope>NUCLEOTIDE SEQUENCE [LARGE SCALE GENOMIC DNA]</scope>
    <source>
        <strain evidence="2 3">WH53</strain>
    </source>
</reference>
<name>A0ABS5ZB68_9GAMM</name>
<dbReference type="EMBL" id="JAGSOY010000017">
    <property type="protein sequence ID" value="MBU2711306.1"/>
    <property type="molecule type" value="Genomic_DNA"/>
</dbReference>
<accession>A0ABS5ZB68</accession>
<dbReference type="RefSeq" id="WP_215819468.1">
    <property type="nucleotide sequence ID" value="NZ_JAGSOY010000017.1"/>
</dbReference>
<dbReference type="Proteomes" id="UP000690515">
    <property type="component" value="Unassembled WGS sequence"/>
</dbReference>
<organism evidence="2 3">
    <name type="scientific">Zooshikella harenae</name>
    <dbReference type="NCBI Taxonomy" id="2827238"/>
    <lineage>
        <taxon>Bacteria</taxon>
        <taxon>Pseudomonadati</taxon>
        <taxon>Pseudomonadota</taxon>
        <taxon>Gammaproteobacteria</taxon>
        <taxon>Oceanospirillales</taxon>
        <taxon>Zooshikellaceae</taxon>
        <taxon>Zooshikella</taxon>
    </lineage>
</organism>
<keyword evidence="3" id="KW-1185">Reference proteome</keyword>